<evidence type="ECO:0000256" key="7">
    <source>
        <dbReference type="ARBA" id="ARBA00023136"/>
    </source>
</evidence>
<dbReference type="Pfam" id="PF02653">
    <property type="entry name" value="BPD_transp_2"/>
    <property type="match status" value="1"/>
</dbReference>
<dbReference type="OrthoDB" id="3468954at2"/>
<feature type="transmembrane region" description="Helical" evidence="9">
    <location>
        <begin position="152"/>
        <end position="169"/>
    </location>
</feature>
<dbReference type="Proteomes" id="UP000468735">
    <property type="component" value="Unassembled WGS sequence"/>
</dbReference>
<dbReference type="PANTHER" id="PTHR32196">
    <property type="entry name" value="ABC TRANSPORTER PERMEASE PROTEIN YPHD-RELATED-RELATED"/>
    <property type="match status" value="1"/>
</dbReference>
<dbReference type="InterPro" id="IPR001851">
    <property type="entry name" value="ABC_transp_permease"/>
</dbReference>
<feature type="region of interest" description="Disordered" evidence="8">
    <location>
        <begin position="1"/>
        <end position="34"/>
    </location>
</feature>
<feature type="transmembrane region" description="Helical" evidence="9">
    <location>
        <begin position="241"/>
        <end position="261"/>
    </location>
</feature>
<dbReference type="GO" id="GO:0005886">
    <property type="term" value="C:plasma membrane"/>
    <property type="evidence" value="ECO:0007669"/>
    <property type="project" value="UniProtKB-SubCell"/>
</dbReference>
<comment type="subcellular location">
    <subcellularLocation>
        <location evidence="1">Cell membrane</location>
        <topology evidence="1">Multi-pass membrane protein</topology>
    </subcellularLocation>
</comment>
<keyword evidence="7 9" id="KW-0472">Membrane</keyword>
<dbReference type="EMBL" id="WBMT01000030">
    <property type="protein sequence ID" value="KAB2340397.1"/>
    <property type="molecule type" value="Genomic_DNA"/>
</dbReference>
<feature type="transmembrane region" description="Helical" evidence="9">
    <location>
        <begin position="321"/>
        <end position="340"/>
    </location>
</feature>
<evidence type="ECO:0000256" key="4">
    <source>
        <dbReference type="ARBA" id="ARBA00022519"/>
    </source>
</evidence>
<feature type="compositionally biased region" description="Basic and acidic residues" evidence="8">
    <location>
        <begin position="1"/>
        <end position="10"/>
    </location>
</feature>
<evidence type="ECO:0000313" key="10">
    <source>
        <dbReference type="EMBL" id="KAB2340397.1"/>
    </source>
</evidence>
<evidence type="ECO:0000256" key="5">
    <source>
        <dbReference type="ARBA" id="ARBA00022692"/>
    </source>
</evidence>
<feature type="transmembrane region" description="Helical" evidence="9">
    <location>
        <begin position="267"/>
        <end position="285"/>
    </location>
</feature>
<dbReference type="RefSeq" id="WP_151569836.1">
    <property type="nucleotide sequence ID" value="NZ_WBMT01000030.1"/>
</dbReference>
<protein>
    <submittedName>
        <fullName evidence="10">ABC transporter permease</fullName>
    </submittedName>
</protein>
<keyword evidence="11" id="KW-1185">Reference proteome</keyword>
<evidence type="ECO:0000256" key="6">
    <source>
        <dbReference type="ARBA" id="ARBA00022989"/>
    </source>
</evidence>
<dbReference type="GO" id="GO:0022857">
    <property type="term" value="F:transmembrane transporter activity"/>
    <property type="evidence" value="ECO:0007669"/>
    <property type="project" value="InterPro"/>
</dbReference>
<keyword evidence="6 9" id="KW-1133">Transmembrane helix</keyword>
<reference evidence="10 11" key="1">
    <citation type="submission" date="2019-09" db="EMBL/GenBank/DDBJ databases">
        <title>Actinomadura physcomitrii sp. nov., a novel actinomycete isolated from moss [Physcomitrium sphaericum (Ludw) Fuernr].</title>
        <authorList>
            <person name="Zhuang X."/>
            <person name="Liu C."/>
        </authorList>
    </citation>
    <scope>NUCLEOTIDE SEQUENCE [LARGE SCALE GENOMIC DNA]</scope>
    <source>
        <strain evidence="10 11">HMC1</strain>
    </source>
</reference>
<name>A0A6H9YB98_9ACTN</name>
<keyword evidence="2" id="KW-0813">Transport</keyword>
<keyword evidence="4" id="KW-0997">Cell inner membrane</keyword>
<keyword evidence="5 9" id="KW-0812">Transmembrane</keyword>
<organism evidence="10 11">
    <name type="scientific">Actinomadura rudentiformis</name>
    <dbReference type="NCBI Taxonomy" id="359158"/>
    <lineage>
        <taxon>Bacteria</taxon>
        <taxon>Bacillati</taxon>
        <taxon>Actinomycetota</taxon>
        <taxon>Actinomycetes</taxon>
        <taxon>Streptosporangiales</taxon>
        <taxon>Thermomonosporaceae</taxon>
        <taxon>Actinomadura</taxon>
    </lineage>
</organism>
<feature type="transmembrane region" description="Helical" evidence="9">
    <location>
        <begin position="297"/>
        <end position="315"/>
    </location>
</feature>
<accession>A0A6H9YB98</accession>
<feature type="transmembrane region" description="Helical" evidence="9">
    <location>
        <begin position="44"/>
        <end position="61"/>
    </location>
</feature>
<feature type="transmembrane region" description="Helical" evidence="9">
    <location>
        <begin position="73"/>
        <end position="92"/>
    </location>
</feature>
<dbReference type="PANTHER" id="PTHR32196:SF21">
    <property type="entry name" value="ABC TRANSPORTER PERMEASE PROTEIN YPHD-RELATED"/>
    <property type="match status" value="1"/>
</dbReference>
<evidence type="ECO:0000256" key="8">
    <source>
        <dbReference type="SAM" id="MobiDB-lite"/>
    </source>
</evidence>
<dbReference type="CDD" id="cd06579">
    <property type="entry name" value="TM_PBP1_transp_AraH_like"/>
    <property type="match status" value="1"/>
</dbReference>
<evidence type="ECO:0000256" key="2">
    <source>
        <dbReference type="ARBA" id="ARBA00022448"/>
    </source>
</evidence>
<feature type="transmembrane region" description="Helical" evidence="9">
    <location>
        <begin position="189"/>
        <end position="212"/>
    </location>
</feature>
<evidence type="ECO:0000313" key="11">
    <source>
        <dbReference type="Proteomes" id="UP000468735"/>
    </source>
</evidence>
<evidence type="ECO:0000256" key="9">
    <source>
        <dbReference type="SAM" id="Phobius"/>
    </source>
</evidence>
<gene>
    <name evidence="10" type="ORF">F8566_45245</name>
</gene>
<sequence>MTTDAAEPRTDGVPPHAGHGPVAQTSPATPGRLRRPPNLGLDRFSGLYVWAAAIVIFAVWVPDTFLTTANARVVAGDQAITAMLAIGLVLPLAAGVFDLSCAATMGFSVTVVMWLQVHGVNALLAALITIAVGAGIGALNGFIVVELRVNSFIGTLGVSSILTGAAYWVTNGQQIVEGVSVNFLDFGGFQWWGLPLPFYLMLVLAAVVYIVIEHTTVGRYLYAVGGNPQAARLAGVRDRRLVFGALLTSATVAAFTGVVLASKLGSASYDVGLTYLLPAFSAVFLGSTQIRAGRVNVLGTLVAIYLLATGVKGLQLAGAPVFVNDLFNGLALVVAVALAGRSARRT</sequence>
<evidence type="ECO:0000256" key="1">
    <source>
        <dbReference type="ARBA" id="ARBA00004651"/>
    </source>
</evidence>
<feature type="transmembrane region" description="Helical" evidence="9">
    <location>
        <begin position="123"/>
        <end position="145"/>
    </location>
</feature>
<keyword evidence="3" id="KW-1003">Cell membrane</keyword>
<dbReference type="AlphaFoldDB" id="A0A6H9YB98"/>
<proteinExistence type="predicted"/>
<comment type="caution">
    <text evidence="10">The sequence shown here is derived from an EMBL/GenBank/DDBJ whole genome shotgun (WGS) entry which is preliminary data.</text>
</comment>
<evidence type="ECO:0000256" key="3">
    <source>
        <dbReference type="ARBA" id="ARBA00022475"/>
    </source>
</evidence>